<evidence type="ECO:0000256" key="1">
    <source>
        <dbReference type="ARBA" id="ARBA00004496"/>
    </source>
</evidence>
<keyword evidence="6 14" id="KW-0489">Methyltransferase</keyword>
<evidence type="ECO:0000256" key="2">
    <source>
        <dbReference type="ARBA" id="ARBA00007544"/>
    </source>
</evidence>
<dbReference type="Gene3D" id="3.20.20.70">
    <property type="entry name" value="Aldolase class I"/>
    <property type="match status" value="1"/>
</dbReference>
<evidence type="ECO:0000256" key="12">
    <source>
        <dbReference type="ARBA" id="ARBA00023014"/>
    </source>
</evidence>
<sequence>METTIKKPLTGLTLEQLRNVAAECGMPSFAAKQMSQWLYEKRVTSIDEMTNLSKSARQRLSTDYCIGVTPPKAAAESSDGTVKYLFDGKGGRDIEAVYIPDKDRATLCVSSQAGCRMGCKFCMTGRQGFHGNLTACDIINQIIAIPQSRSLTNVVFMGMGEPMDNLPAVLQAIEVLTSPWGLAWSPKRITVSTIGKINEMKTLLDTTKVHLAVSLHSPYPEQRASLMPVERAYHSRDVIALLRQYDFAHQRRLSFEYIMWRGVNDSLRDADALARLLKGLDCRVNLIRFHAIPDSDLSTSSTDTMTAFRDRLNEHGVTATIRASRGEDIAAACGMLAGKARKEQ</sequence>
<dbReference type="InterPro" id="IPR058240">
    <property type="entry name" value="rSAM_sf"/>
</dbReference>
<keyword evidence="13 14" id="KW-1015">Disulfide bond</keyword>
<comment type="catalytic activity">
    <reaction evidence="14">
        <text>adenosine(37) in tRNA + 2 reduced [2Fe-2S]-[ferredoxin] + 2 S-adenosyl-L-methionine = 2-methyladenosine(37) in tRNA + 5'-deoxyadenosine + L-methionine + 2 oxidized [2Fe-2S]-[ferredoxin] + S-adenosyl-L-homocysteine</text>
        <dbReference type="Rhea" id="RHEA:43332"/>
        <dbReference type="Rhea" id="RHEA-COMP:10000"/>
        <dbReference type="Rhea" id="RHEA-COMP:10001"/>
        <dbReference type="Rhea" id="RHEA-COMP:10162"/>
        <dbReference type="Rhea" id="RHEA-COMP:10485"/>
        <dbReference type="ChEBI" id="CHEBI:17319"/>
        <dbReference type="ChEBI" id="CHEBI:33737"/>
        <dbReference type="ChEBI" id="CHEBI:33738"/>
        <dbReference type="ChEBI" id="CHEBI:57844"/>
        <dbReference type="ChEBI" id="CHEBI:57856"/>
        <dbReference type="ChEBI" id="CHEBI:59789"/>
        <dbReference type="ChEBI" id="CHEBI:74411"/>
        <dbReference type="ChEBI" id="CHEBI:74497"/>
        <dbReference type="EC" id="2.1.1.192"/>
    </reaction>
</comment>
<keyword evidence="3 14" id="KW-0004">4Fe-4S</keyword>
<feature type="domain" description="Radical SAM core" evidence="15">
    <location>
        <begin position="101"/>
        <end position="328"/>
    </location>
</feature>
<dbReference type="SUPFAM" id="SSF102114">
    <property type="entry name" value="Radical SAM enzymes"/>
    <property type="match status" value="1"/>
</dbReference>
<keyword evidence="17" id="KW-1185">Reference proteome</keyword>
<evidence type="ECO:0000256" key="11">
    <source>
        <dbReference type="ARBA" id="ARBA00023004"/>
    </source>
</evidence>
<comment type="similarity">
    <text evidence="2 14">Belongs to the radical SAM superfamily. RlmN family.</text>
</comment>
<comment type="miscellaneous">
    <text evidence="14">Reaction proceeds by a ping-pong mechanism involving intermediate methylation of a conserved cysteine residue.</text>
</comment>
<dbReference type="Gene3D" id="1.10.150.530">
    <property type="match status" value="1"/>
</dbReference>
<feature type="binding site" evidence="14">
    <location>
        <begin position="160"/>
        <end position="161"/>
    </location>
    <ligand>
        <name>S-adenosyl-L-methionine</name>
        <dbReference type="ChEBI" id="CHEBI:59789"/>
    </ligand>
</feature>
<comment type="subcellular location">
    <subcellularLocation>
        <location evidence="1 14">Cytoplasm</location>
    </subcellularLocation>
</comment>
<dbReference type="GO" id="GO:0002935">
    <property type="term" value="F:tRNA (adenine(37)-C2)-methyltransferase activity"/>
    <property type="evidence" value="ECO:0007669"/>
    <property type="project" value="UniProtKB-UniRule"/>
</dbReference>
<organism evidence="16 17">
    <name type="scientific">Muribaculum gordoncarteri</name>
    <dbReference type="NCBI Taxonomy" id="2530390"/>
    <lineage>
        <taxon>Bacteria</taxon>
        <taxon>Pseudomonadati</taxon>
        <taxon>Bacteroidota</taxon>
        <taxon>Bacteroidia</taxon>
        <taxon>Bacteroidales</taxon>
        <taxon>Muribaculaceae</taxon>
        <taxon>Muribaculum</taxon>
    </lineage>
</organism>
<evidence type="ECO:0000256" key="7">
    <source>
        <dbReference type="ARBA" id="ARBA00022679"/>
    </source>
</evidence>
<dbReference type="EMBL" id="CP039393">
    <property type="protein sequence ID" value="QCD34513.1"/>
    <property type="molecule type" value="Genomic_DNA"/>
</dbReference>
<dbReference type="HAMAP" id="MF_01849">
    <property type="entry name" value="RNA_methyltr_RlmN"/>
    <property type="match status" value="1"/>
</dbReference>
<evidence type="ECO:0000256" key="14">
    <source>
        <dbReference type="HAMAP-Rule" id="MF_01849"/>
    </source>
</evidence>
<comment type="cofactor">
    <cofactor evidence="14">
        <name>[4Fe-4S] cluster</name>
        <dbReference type="ChEBI" id="CHEBI:49883"/>
    </cofactor>
    <text evidence="14">Binds 1 [4Fe-4S] cluster. The cluster is coordinated with 3 cysteines and an exchangeable S-adenosyl-L-methionine.</text>
</comment>
<evidence type="ECO:0000313" key="16">
    <source>
        <dbReference type="EMBL" id="QCD34513.1"/>
    </source>
</evidence>
<keyword evidence="7 14" id="KW-0808">Transferase</keyword>
<comment type="caution">
    <text evidence="14">Lacks conserved residue(s) required for the propagation of feature annotation.</text>
</comment>
<dbReference type="CDD" id="cd01335">
    <property type="entry name" value="Radical_SAM"/>
    <property type="match status" value="1"/>
</dbReference>
<accession>A0A4P7VAR3</accession>
<dbReference type="KEGG" id="mgod:E7746_00755"/>
<dbReference type="PANTHER" id="PTHR30544:SF5">
    <property type="entry name" value="RADICAL SAM CORE DOMAIN-CONTAINING PROTEIN"/>
    <property type="match status" value="1"/>
</dbReference>
<dbReference type="GO" id="GO:0019843">
    <property type="term" value="F:rRNA binding"/>
    <property type="evidence" value="ECO:0007669"/>
    <property type="project" value="UniProtKB-UniRule"/>
</dbReference>
<dbReference type="SFLD" id="SFLDG01062">
    <property type="entry name" value="methyltransferase_(Class_A)"/>
    <property type="match status" value="1"/>
</dbReference>
<evidence type="ECO:0000256" key="5">
    <source>
        <dbReference type="ARBA" id="ARBA00022552"/>
    </source>
</evidence>
<dbReference type="NCBIfam" id="TIGR00048">
    <property type="entry name" value="rRNA_mod_RlmN"/>
    <property type="match status" value="1"/>
</dbReference>
<dbReference type="InterPro" id="IPR040072">
    <property type="entry name" value="Methyltransferase_A"/>
</dbReference>
<keyword evidence="8 14" id="KW-0949">S-adenosyl-L-methionine</keyword>
<dbReference type="OrthoDB" id="9793973at2"/>
<keyword evidence="9 14" id="KW-0819">tRNA processing</keyword>
<dbReference type="Proteomes" id="UP000297031">
    <property type="component" value="Chromosome"/>
</dbReference>
<keyword evidence="4 14" id="KW-0963">Cytoplasm</keyword>
<evidence type="ECO:0000256" key="8">
    <source>
        <dbReference type="ARBA" id="ARBA00022691"/>
    </source>
</evidence>
<comment type="catalytic activity">
    <reaction evidence="14">
        <text>adenosine(2503) in 23S rRNA + 2 reduced [2Fe-2S]-[ferredoxin] + 2 S-adenosyl-L-methionine = 2-methyladenosine(2503) in 23S rRNA + 5'-deoxyadenosine + L-methionine + 2 oxidized [2Fe-2S]-[ferredoxin] + S-adenosyl-L-homocysteine</text>
        <dbReference type="Rhea" id="RHEA:42916"/>
        <dbReference type="Rhea" id="RHEA-COMP:10000"/>
        <dbReference type="Rhea" id="RHEA-COMP:10001"/>
        <dbReference type="Rhea" id="RHEA-COMP:10152"/>
        <dbReference type="Rhea" id="RHEA-COMP:10282"/>
        <dbReference type="ChEBI" id="CHEBI:17319"/>
        <dbReference type="ChEBI" id="CHEBI:33737"/>
        <dbReference type="ChEBI" id="CHEBI:33738"/>
        <dbReference type="ChEBI" id="CHEBI:57844"/>
        <dbReference type="ChEBI" id="CHEBI:57856"/>
        <dbReference type="ChEBI" id="CHEBI:59789"/>
        <dbReference type="ChEBI" id="CHEBI:74411"/>
        <dbReference type="ChEBI" id="CHEBI:74497"/>
        <dbReference type="EC" id="2.1.1.192"/>
    </reaction>
</comment>
<dbReference type="InterPro" id="IPR048641">
    <property type="entry name" value="RlmN_N"/>
</dbReference>
<dbReference type="FunFam" id="3.20.20.70:FF:000014">
    <property type="entry name" value="Probable dual-specificity RNA methyltransferase RlmN"/>
    <property type="match status" value="1"/>
</dbReference>
<feature type="binding site" evidence="14">
    <location>
        <position position="115"/>
    </location>
    <ligand>
        <name>[4Fe-4S] cluster</name>
        <dbReference type="ChEBI" id="CHEBI:49883"/>
        <note>4Fe-4S-S-AdoMet</note>
    </ligand>
</feature>
<feature type="binding site" evidence="14">
    <location>
        <begin position="214"/>
        <end position="216"/>
    </location>
    <ligand>
        <name>S-adenosyl-L-methionine</name>
        <dbReference type="ChEBI" id="CHEBI:59789"/>
    </ligand>
</feature>
<evidence type="ECO:0000256" key="3">
    <source>
        <dbReference type="ARBA" id="ARBA00022485"/>
    </source>
</evidence>
<dbReference type="GO" id="GO:0000049">
    <property type="term" value="F:tRNA binding"/>
    <property type="evidence" value="ECO:0007669"/>
    <property type="project" value="UniProtKB-UniRule"/>
</dbReference>
<evidence type="ECO:0000256" key="9">
    <source>
        <dbReference type="ARBA" id="ARBA00022694"/>
    </source>
</evidence>
<dbReference type="EC" id="2.1.1.192" evidence="14"/>
<name>A0A4P7VAR3_9BACT</name>
<dbReference type="SFLD" id="SFLDS00029">
    <property type="entry name" value="Radical_SAM"/>
    <property type="match status" value="1"/>
</dbReference>
<dbReference type="PROSITE" id="PS51918">
    <property type="entry name" value="RADICAL_SAM"/>
    <property type="match status" value="1"/>
</dbReference>
<keyword evidence="5 14" id="KW-0698">rRNA processing</keyword>
<dbReference type="SFLD" id="SFLDF00275">
    <property type="entry name" value="adenosine_C2_methyltransferase"/>
    <property type="match status" value="1"/>
</dbReference>
<feature type="binding site" evidence="14">
    <location>
        <position position="119"/>
    </location>
    <ligand>
        <name>[4Fe-4S] cluster</name>
        <dbReference type="ChEBI" id="CHEBI:49883"/>
        <note>4Fe-4S-S-AdoMet</note>
    </ligand>
</feature>
<evidence type="ECO:0000313" key="17">
    <source>
        <dbReference type="Proteomes" id="UP000297031"/>
    </source>
</evidence>
<dbReference type="InterPro" id="IPR004383">
    <property type="entry name" value="rRNA_lsu_MTrfase_RlmN/Cfr"/>
</dbReference>
<gene>
    <name evidence="14 16" type="primary">rlmN</name>
    <name evidence="16" type="ORF">E7746_00755</name>
</gene>
<protein>
    <recommendedName>
        <fullName evidence="14">Probable dual-specificity RNA methyltransferase RlmN</fullName>
        <ecNumber evidence="14">2.1.1.192</ecNumber>
    </recommendedName>
    <alternativeName>
        <fullName evidence="14">23S rRNA (adenine(2503)-C(2))-methyltransferase</fullName>
    </alternativeName>
    <alternativeName>
        <fullName evidence="14">23S rRNA m2A2503 methyltransferase</fullName>
    </alternativeName>
    <alternativeName>
        <fullName evidence="14">Ribosomal RNA large subunit methyltransferase N</fullName>
    </alternativeName>
    <alternativeName>
        <fullName evidence="14">tRNA (adenine(37)-C(2))-methyltransferase</fullName>
    </alternativeName>
    <alternativeName>
        <fullName evidence="14">tRNA m2A37 methyltransferase</fullName>
    </alternativeName>
</protein>
<dbReference type="GO" id="GO:0005737">
    <property type="term" value="C:cytoplasm"/>
    <property type="evidence" value="ECO:0007669"/>
    <property type="project" value="UniProtKB-SubCell"/>
</dbReference>
<evidence type="ECO:0000259" key="15">
    <source>
        <dbReference type="PROSITE" id="PS51918"/>
    </source>
</evidence>
<dbReference type="Pfam" id="PF21016">
    <property type="entry name" value="RlmN_N"/>
    <property type="match status" value="1"/>
</dbReference>
<evidence type="ECO:0000256" key="4">
    <source>
        <dbReference type="ARBA" id="ARBA00022490"/>
    </source>
</evidence>
<feature type="active site" description="S-methylcysteine intermediate" evidence="14">
    <location>
        <position position="333"/>
    </location>
</feature>
<dbReference type="PIRSF" id="PIRSF006004">
    <property type="entry name" value="CHP00048"/>
    <property type="match status" value="1"/>
</dbReference>
<dbReference type="AlphaFoldDB" id="A0A4P7VAR3"/>
<dbReference type="InterPro" id="IPR027492">
    <property type="entry name" value="RNA_MTrfase_RlmN"/>
</dbReference>
<evidence type="ECO:0000256" key="10">
    <source>
        <dbReference type="ARBA" id="ARBA00022723"/>
    </source>
</evidence>
<dbReference type="GO" id="GO:0070475">
    <property type="term" value="P:rRNA base methylation"/>
    <property type="evidence" value="ECO:0007669"/>
    <property type="project" value="UniProtKB-UniRule"/>
</dbReference>
<evidence type="ECO:0000256" key="6">
    <source>
        <dbReference type="ARBA" id="ARBA00022603"/>
    </source>
</evidence>
<dbReference type="GO" id="GO:0030488">
    <property type="term" value="P:tRNA methylation"/>
    <property type="evidence" value="ECO:0007669"/>
    <property type="project" value="UniProtKB-UniRule"/>
</dbReference>
<evidence type="ECO:0000256" key="13">
    <source>
        <dbReference type="ARBA" id="ARBA00023157"/>
    </source>
</evidence>
<dbReference type="InterPro" id="IPR007197">
    <property type="entry name" value="rSAM"/>
</dbReference>
<comment type="function">
    <text evidence="14">Specifically methylates position 2 of adenine 2503 in 23S rRNA and position 2 of adenine 37 in tRNAs.</text>
</comment>
<reference evidence="16 17" key="1">
    <citation type="submission" date="2019-02" db="EMBL/GenBank/DDBJ databases">
        <title>Isolation and identification of novel species under the genus Muribaculum.</title>
        <authorList>
            <person name="Miyake S."/>
            <person name="Ding Y."/>
            <person name="Low A."/>
            <person name="Soh M."/>
            <person name="Seedorf H."/>
        </authorList>
    </citation>
    <scope>NUCLEOTIDE SEQUENCE [LARGE SCALE GENOMIC DNA]</scope>
    <source>
        <strain evidence="16 17">TLL-A4</strain>
    </source>
</reference>
<dbReference type="GO" id="GO:0070040">
    <property type="term" value="F:rRNA (adenine(2503)-C2-)-methyltransferase activity"/>
    <property type="evidence" value="ECO:0007669"/>
    <property type="project" value="UniProtKB-UniRule"/>
</dbReference>
<feature type="binding site" evidence="14">
    <location>
        <position position="122"/>
    </location>
    <ligand>
        <name>[4Fe-4S] cluster</name>
        <dbReference type="ChEBI" id="CHEBI:49883"/>
        <note>4Fe-4S-S-AdoMet</note>
    </ligand>
</feature>
<dbReference type="PANTHER" id="PTHR30544">
    <property type="entry name" value="23S RRNA METHYLTRANSFERASE"/>
    <property type="match status" value="1"/>
</dbReference>
<dbReference type="GO" id="GO:0046872">
    <property type="term" value="F:metal ion binding"/>
    <property type="evidence" value="ECO:0007669"/>
    <property type="project" value="UniProtKB-KW"/>
</dbReference>
<keyword evidence="10 14" id="KW-0479">Metal-binding</keyword>
<keyword evidence="11 14" id="KW-0408">Iron</keyword>
<feature type="active site" description="Proton acceptor" evidence="14">
    <location>
        <position position="95"/>
    </location>
</feature>
<keyword evidence="12 14" id="KW-0411">Iron-sulfur</keyword>
<proteinExistence type="inferred from homology"/>
<feature type="binding site" evidence="14">
    <location>
        <position position="192"/>
    </location>
    <ligand>
        <name>S-adenosyl-L-methionine</name>
        <dbReference type="ChEBI" id="CHEBI:59789"/>
    </ligand>
</feature>
<dbReference type="GO" id="GO:0051539">
    <property type="term" value="F:4 iron, 4 sulfur cluster binding"/>
    <property type="evidence" value="ECO:0007669"/>
    <property type="project" value="UniProtKB-UniRule"/>
</dbReference>
<dbReference type="RefSeq" id="WP_136409522.1">
    <property type="nucleotide sequence ID" value="NZ_CANQMU010000005.1"/>
</dbReference>
<feature type="binding site" evidence="14">
    <location>
        <position position="290"/>
    </location>
    <ligand>
        <name>S-adenosyl-L-methionine</name>
        <dbReference type="ChEBI" id="CHEBI:59789"/>
    </ligand>
</feature>
<dbReference type="InterPro" id="IPR013785">
    <property type="entry name" value="Aldolase_TIM"/>
</dbReference>
<dbReference type="Pfam" id="PF04055">
    <property type="entry name" value="Radical_SAM"/>
    <property type="match status" value="1"/>
</dbReference>